<reference evidence="1 2" key="1">
    <citation type="journal article" date="2008" name="Nature">
        <title>The genome of Laccaria bicolor provides insights into mycorrhizal symbiosis.</title>
        <authorList>
            <person name="Martin F."/>
            <person name="Aerts A."/>
            <person name="Ahren D."/>
            <person name="Brun A."/>
            <person name="Danchin E.G.J."/>
            <person name="Duchaussoy F."/>
            <person name="Gibon J."/>
            <person name="Kohler A."/>
            <person name="Lindquist E."/>
            <person name="Pereda V."/>
            <person name="Salamov A."/>
            <person name="Shapiro H.J."/>
            <person name="Wuyts J."/>
            <person name="Blaudez D."/>
            <person name="Buee M."/>
            <person name="Brokstein P."/>
            <person name="Canbaeck B."/>
            <person name="Cohen D."/>
            <person name="Courty P.E."/>
            <person name="Coutinho P.M."/>
            <person name="Delaruelle C."/>
            <person name="Detter J.C."/>
            <person name="Deveau A."/>
            <person name="DiFazio S."/>
            <person name="Duplessis S."/>
            <person name="Fraissinet-Tachet L."/>
            <person name="Lucic E."/>
            <person name="Frey-Klett P."/>
            <person name="Fourrey C."/>
            <person name="Feussner I."/>
            <person name="Gay G."/>
            <person name="Grimwood J."/>
            <person name="Hoegger P.J."/>
            <person name="Jain P."/>
            <person name="Kilaru S."/>
            <person name="Labbe J."/>
            <person name="Lin Y.C."/>
            <person name="Legue V."/>
            <person name="Le Tacon F."/>
            <person name="Marmeisse R."/>
            <person name="Melayah D."/>
            <person name="Montanini B."/>
            <person name="Muratet M."/>
            <person name="Nehls U."/>
            <person name="Niculita-Hirzel H."/>
            <person name="Oudot-Le Secq M.P."/>
            <person name="Peter M."/>
            <person name="Quesneville H."/>
            <person name="Rajashekar B."/>
            <person name="Reich M."/>
            <person name="Rouhier N."/>
            <person name="Schmutz J."/>
            <person name="Yin T."/>
            <person name="Chalot M."/>
            <person name="Henrissat B."/>
            <person name="Kuees U."/>
            <person name="Lucas S."/>
            <person name="Van de Peer Y."/>
            <person name="Podila G.K."/>
            <person name="Polle A."/>
            <person name="Pukkila P.J."/>
            <person name="Richardson P.M."/>
            <person name="Rouze P."/>
            <person name="Sanders I.R."/>
            <person name="Stajich J.E."/>
            <person name="Tunlid A."/>
            <person name="Tuskan G."/>
            <person name="Grigoriev I.V."/>
        </authorList>
    </citation>
    <scope>NUCLEOTIDE SEQUENCE [LARGE SCALE GENOMIC DNA]</scope>
    <source>
        <strain evidence="2">S238N-H82 / ATCC MYA-4686</strain>
    </source>
</reference>
<organism evidence="2">
    <name type="scientific">Laccaria bicolor (strain S238N-H82 / ATCC MYA-4686)</name>
    <name type="common">Bicoloured deceiver</name>
    <name type="synonym">Laccaria laccata var. bicolor</name>
    <dbReference type="NCBI Taxonomy" id="486041"/>
    <lineage>
        <taxon>Eukaryota</taxon>
        <taxon>Fungi</taxon>
        <taxon>Dikarya</taxon>
        <taxon>Basidiomycota</taxon>
        <taxon>Agaricomycotina</taxon>
        <taxon>Agaricomycetes</taxon>
        <taxon>Agaricomycetidae</taxon>
        <taxon>Agaricales</taxon>
        <taxon>Agaricineae</taxon>
        <taxon>Hydnangiaceae</taxon>
        <taxon>Laccaria</taxon>
    </lineage>
</organism>
<dbReference type="KEGG" id="lbc:LACBIDRAFT_333452"/>
<keyword evidence="2" id="KW-1185">Reference proteome</keyword>
<dbReference type="RefSeq" id="XP_001888095.1">
    <property type="nucleotide sequence ID" value="XM_001888060.1"/>
</dbReference>
<dbReference type="InParanoid" id="B0DVY8"/>
<name>B0DVY8_LACBS</name>
<protein>
    <submittedName>
        <fullName evidence="1">Predicted protein</fullName>
    </submittedName>
</protein>
<dbReference type="EMBL" id="DS547141">
    <property type="protein sequence ID" value="EDR01219.1"/>
    <property type="molecule type" value="Genomic_DNA"/>
</dbReference>
<evidence type="ECO:0000313" key="1">
    <source>
        <dbReference type="EMBL" id="EDR01219.1"/>
    </source>
</evidence>
<sequence length="163" mass="18975">MKFKAVDIATCLAAVEAVTITLSGTRKSFVRKNYFQASTDQPRPTKNTVMLMKLRRSRRTNHFQIYLRDFDPCSSPFSAVIWFLASFWLLEKDYQSSRRTGIVENTKVQVKAEPVSADHYLFYIQVRRRRAAWLPVVVRPQKIFSLMMLHSHDGLTEITERGD</sequence>
<dbReference type="HOGENOM" id="CLU_1627369_0_0_1"/>
<dbReference type="AlphaFoldDB" id="B0DVY8"/>
<accession>B0DVY8</accession>
<dbReference type="GeneID" id="6083765"/>
<gene>
    <name evidence="1" type="ORF">LACBIDRAFT_333452</name>
</gene>
<dbReference type="Proteomes" id="UP000001194">
    <property type="component" value="Unassembled WGS sequence"/>
</dbReference>
<evidence type="ECO:0000313" key="2">
    <source>
        <dbReference type="Proteomes" id="UP000001194"/>
    </source>
</evidence>
<proteinExistence type="predicted"/>